<dbReference type="InterPro" id="IPR006860">
    <property type="entry name" value="FecR"/>
</dbReference>
<dbReference type="Gene3D" id="3.55.50.30">
    <property type="match status" value="1"/>
</dbReference>
<dbReference type="EMBL" id="JMZZ02000104">
    <property type="protein sequence ID" value="KFX75231.1"/>
    <property type="molecule type" value="Genomic_DNA"/>
</dbReference>
<gene>
    <name evidence="3" type="ORF">EE52_0208205</name>
</gene>
<proteinExistence type="predicted"/>
<organism evidence="3">
    <name type="scientific">Bacteroides fragilis</name>
    <dbReference type="NCBI Taxonomy" id="817"/>
    <lineage>
        <taxon>Bacteria</taxon>
        <taxon>Pseudomonadati</taxon>
        <taxon>Bacteroidota</taxon>
        <taxon>Bacteroidia</taxon>
        <taxon>Bacteroidales</taxon>
        <taxon>Bacteroidaceae</taxon>
        <taxon>Bacteroides</taxon>
    </lineage>
</organism>
<feature type="domain" description="Protein FecR C-terminal" evidence="2">
    <location>
        <begin position="264"/>
        <end position="327"/>
    </location>
</feature>
<dbReference type="GO" id="GO:0016989">
    <property type="term" value="F:sigma factor antagonist activity"/>
    <property type="evidence" value="ECO:0007669"/>
    <property type="project" value="TreeGrafter"/>
</dbReference>
<dbReference type="PIRSF" id="PIRSF018266">
    <property type="entry name" value="FecR"/>
    <property type="match status" value="1"/>
</dbReference>
<sequence length="341" mass="39504">MMEMDYSNIEDLLISYYDGKATADEVREIEAWIKSSDGNKKKAIDIYTLLLMTDAQQVAENIDLNEELTKVKGHMQGSKYHIPWWSWMQRVAVFLLIPMTITIFILLYQSGSAAPVRTQLYEIRTQPGMITSFRLPDSTLVYLNSGSVLKYPSAFTGDIREVSLDGEAYFDVTKDSTRKFIVSTLQNSKVEVLGTRFNLEAFGNMDEVTTTLIEGKVEFIYQQAGTKRKVTMKPGQKTIYNKKNEEILLKSTNGESELSWKDMKMIFDRTPMRDALRMLGKRYNVDFIVNTSKYDKYTFTGMFTDQYVDEILENFKISSCIRWRVIKAKDNDQKKRVIEIY</sequence>
<protein>
    <submittedName>
        <fullName evidence="3">Anti-sigma factor</fullName>
    </submittedName>
</protein>
<evidence type="ECO:0000259" key="2">
    <source>
        <dbReference type="Pfam" id="PF16344"/>
    </source>
</evidence>
<dbReference type="InterPro" id="IPR032508">
    <property type="entry name" value="FecR_C"/>
</dbReference>
<dbReference type="PANTHER" id="PTHR30273:SF2">
    <property type="entry name" value="PROTEIN FECR"/>
    <property type="match status" value="1"/>
</dbReference>
<feature type="domain" description="FecR protein" evidence="1">
    <location>
        <begin position="122"/>
        <end position="218"/>
    </location>
</feature>
<dbReference type="FunFam" id="2.60.120.1440:FF:000001">
    <property type="entry name" value="Putative anti-sigma factor"/>
    <property type="match status" value="1"/>
</dbReference>
<comment type="caution">
    <text evidence="3">The sequence shown here is derived from an EMBL/GenBank/DDBJ whole genome shotgun (WGS) entry which is preliminary data.</text>
</comment>
<dbReference type="Pfam" id="PF04773">
    <property type="entry name" value="FecR"/>
    <property type="match status" value="1"/>
</dbReference>
<dbReference type="PATRIC" id="fig|817.51.peg.3323"/>
<reference evidence="3" key="2">
    <citation type="submission" date="2014-07" db="EMBL/GenBank/DDBJ databases">
        <title>Genetics and epidemiology of antimicrobial resistance in B. fragilis group.</title>
        <authorList>
            <person name="Sydenham T.V."/>
            <person name="Hasman H."/>
            <person name="Kemp M."/>
            <person name="Justesen U.S."/>
        </authorList>
    </citation>
    <scope>NUCLEOTIDE SEQUENCE [LARGE SCALE GENOMIC DNA]</scope>
    <source>
        <strain evidence="3">DCMOUH0018B</strain>
    </source>
</reference>
<accession>A0A081UES5</accession>
<dbReference type="AlphaFoldDB" id="A0A081UES5"/>
<name>A0A081UES5_BACFG</name>
<dbReference type="Pfam" id="PF16344">
    <property type="entry name" value="FecR_C"/>
    <property type="match status" value="1"/>
</dbReference>
<dbReference type="InterPro" id="IPR012373">
    <property type="entry name" value="Ferrdict_sens_TM"/>
</dbReference>
<evidence type="ECO:0000313" key="3">
    <source>
        <dbReference type="EMBL" id="KFX75231.1"/>
    </source>
</evidence>
<reference evidence="3" key="1">
    <citation type="book" date="2014" name="THE 24TH EUROPEAN CONGRESS OF CLINICAL MICROBIOLOGY AND INFECTIOUS DISEASES" publisher="ECCMID 2014" city="Barcelona, Spain">
        <title>Identification of resistance genes in three multidrug-resistant Bacteroides fragilis isolates by whole genome sequencing.</title>
        <editorList>
            <person name="Unknown"/>
            <person name="A."/>
        </editorList>
        <authorList>
            <person name="Sydenham T.V."/>
            <person name="Hasman H."/>
            <person name="Wang M."/>
            <person name="Soki J."/>
            <person name="Nagy E."/>
            <person name="Justesen U.S."/>
        </authorList>
    </citation>
    <scope>NUCLEOTIDE SEQUENCE</scope>
    <source>
        <strain evidence="3">DCMOUH0018B</strain>
    </source>
</reference>
<evidence type="ECO:0000259" key="1">
    <source>
        <dbReference type="Pfam" id="PF04773"/>
    </source>
</evidence>
<dbReference type="Gene3D" id="2.60.120.1440">
    <property type="match status" value="1"/>
</dbReference>
<dbReference type="PANTHER" id="PTHR30273">
    <property type="entry name" value="PERIPLASMIC SIGNAL SENSOR AND SIGMA FACTOR ACTIVATOR FECR-RELATED"/>
    <property type="match status" value="1"/>
</dbReference>